<protein>
    <recommendedName>
        <fullName evidence="10">GNAT family acetyltransferase</fullName>
    </recommendedName>
</protein>
<dbReference type="EMBL" id="QRIS01000020">
    <property type="protein sequence ID" value="RHG82597.1"/>
    <property type="molecule type" value="Genomic_DNA"/>
</dbReference>
<dbReference type="EMBL" id="NIHM01000022">
    <property type="protein sequence ID" value="PLT53054.1"/>
    <property type="molecule type" value="Genomic_DNA"/>
</dbReference>
<reference evidence="6 7" key="1">
    <citation type="journal article" date="2017" name="Genome Med.">
        <title>A novel Ruminococcus gnavus clade enriched in inflammatory bowel disease patients.</title>
        <authorList>
            <person name="Hall A.B."/>
            <person name="Yassour M."/>
            <person name="Sauk J."/>
            <person name="Garner A."/>
            <person name="Jiang X."/>
            <person name="Arthur T."/>
            <person name="Lagoudas G.K."/>
            <person name="Vatanen T."/>
            <person name="Fornelos N."/>
            <person name="Wilson R."/>
            <person name="Bertha M."/>
            <person name="Cohen M."/>
            <person name="Garber J."/>
            <person name="Khalili H."/>
            <person name="Gevers D."/>
            <person name="Ananthakrishnan A.N."/>
            <person name="Kugathasan S."/>
            <person name="Lander E.S."/>
            <person name="Blainey P."/>
            <person name="Vlamakis H."/>
            <person name="Xavier R.J."/>
            <person name="Huttenhower C."/>
        </authorList>
    </citation>
    <scope>NUCLEOTIDE SEQUENCE [LARGE SCALE GENOMIC DNA]</scope>
    <source>
        <strain evidence="2 7">RJX1118</strain>
        <strain evidence="3 6">RJX1128</strain>
    </source>
</reference>
<reference evidence="1" key="3">
    <citation type="submission" date="2022-11" db="EMBL/GenBank/DDBJ databases">
        <title>Temperate bacteriophages infecting mucin-degrading bacterium Ruminococcus gnavus from the human gut.</title>
        <authorList>
            <person name="Buttimer C."/>
        </authorList>
    </citation>
    <scope>NUCLEOTIDE SEQUENCE</scope>
    <source>
        <strain evidence="1">CCUG 49994</strain>
    </source>
</reference>
<evidence type="ECO:0000313" key="7">
    <source>
        <dbReference type="Proteomes" id="UP000234849"/>
    </source>
</evidence>
<reference evidence="8 9" key="2">
    <citation type="submission" date="2018-08" db="EMBL/GenBank/DDBJ databases">
        <title>A genome reference for cultivated species of the human gut microbiota.</title>
        <authorList>
            <person name="Zou Y."/>
            <person name="Xue W."/>
            <person name="Luo G."/>
        </authorList>
    </citation>
    <scope>NUCLEOTIDE SEQUENCE [LARGE SCALE GENOMIC DNA]</scope>
    <source>
        <strain evidence="5 8">AM21-18</strain>
        <strain evidence="4 9">AM32-6</strain>
    </source>
</reference>
<proteinExistence type="predicted"/>
<dbReference type="EMBL" id="QSIR01000006">
    <property type="protein sequence ID" value="RHD07618.1"/>
    <property type="molecule type" value="Genomic_DNA"/>
</dbReference>
<dbReference type="Proteomes" id="UP001079535">
    <property type="component" value="Unassembled WGS sequence"/>
</dbReference>
<evidence type="ECO:0000313" key="9">
    <source>
        <dbReference type="Proteomes" id="UP000284472"/>
    </source>
</evidence>
<evidence type="ECO:0000313" key="8">
    <source>
        <dbReference type="Proteomes" id="UP000283981"/>
    </source>
</evidence>
<evidence type="ECO:0008006" key="10">
    <source>
        <dbReference type="Google" id="ProtNLM"/>
    </source>
</evidence>
<evidence type="ECO:0000313" key="5">
    <source>
        <dbReference type="EMBL" id="RHG82597.1"/>
    </source>
</evidence>
<evidence type="ECO:0000313" key="3">
    <source>
        <dbReference type="EMBL" id="PLT84931.1"/>
    </source>
</evidence>
<dbReference type="RefSeq" id="WP_022037884.1">
    <property type="nucleotide sequence ID" value="NZ_BAABXJ010000001.1"/>
</dbReference>
<organism evidence="2 7">
    <name type="scientific">Mediterraneibacter gnavus</name>
    <name type="common">Ruminococcus gnavus</name>
    <dbReference type="NCBI Taxonomy" id="33038"/>
    <lineage>
        <taxon>Bacteria</taxon>
        <taxon>Bacillati</taxon>
        <taxon>Bacillota</taxon>
        <taxon>Clostridia</taxon>
        <taxon>Lachnospirales</taxon>
        <taxon>Lachnospiraceae</taxon>
        <taxon>Mediterraneibacter</taxon>
    </lineage>
</organism>
<dbReference type="Proteomes" id="UP000284472">
    <property type="component" value="Unassembled WGS sequence"/>
</dbReference>
<gene>
    <name evidence="2" type="ORF">CDL18_13230</name>
    <name evidence="3" type="ORF">CDL20_10865</name>
    <name evidence="5" type="ORF">DW243_11840</name>
    <name evidence="4" type="ORF">DW812_06140</name>
    <name evidence="1" type="ORF">OZZ17_15085</name>
</gene>
<dbReference type="Proteomes" id="UP000234849">
    <property type="component" value="Unassembled WGS sequence"/>
</dbReference>
<evidence type="ECO:0000313" key="6">
    <source>
        <dbReference type="Proteomes" id="UP000234840"/>
    </source>
</evidence>
<accession>A0A2N5NF90</accession>
<comment type="caution">
    <text evidence="2">The sequence shown here is derived from an EMBL/GenBank/DDBJ whole genome shotgun (WGS) entry which is preliminary data.</text>
</comment>
<evidence type="ECO:0000313" key="1">
    <source>
        <dbReference type="EMBL" id="MCZ0668840.1"/>
    </source>
</evidence>
<evidence type="ECO:0000313" key="4">
    <source>
        <dbReference type="EMBL" id="RHD07618.1"/>
    </source>
</evidence>
<dbReference type="EMBL" id="NIHW01000028">
    <property type="protein sequence ID" value="PLT84931.1"/>
    <property type="molecule type" value="Genomic_DNA"/>
</dbReference>
<sequence length="101" mass="11878">MIDKKLIPVKGLKKEPFSGSHFGMRYYFCADDTKENFLVFVYPEPWSFEKTPDEQKTQNTFPITEDGMDAAISWLLEQYDARRDFWNSVSKNTMHLVNQTS</sequence>
<dbReference type="AlphaFoldDB" id="A0A2N5NF90"/>
<dbReference type="Proteomes" id="UP000234840">
    <property type="component" value="Unassembled WGS sequence"/>
</dbReference>
<evidence type="ECO:0000313" key="2">
    <source>
        <dbReference type="EMBL" id="PLT53054.1"/>
    </source>
</evidence>
<name>A0A2N5NF90_MEDGN</name>
<dbReference type="EMBL" id="JAPRAY010000024">
    <property type="protein sequence ID" value="MCZ0668840.1"/>
    <property type="molecule type" value="Genomic_DNA"/>
</dbReference>
<dbReference type="Proteomes" id="UP000283981">
    <property type="component" value="Unassembled WGS sequence"/>
</dbReference>